<keyword evidence="4" id="KW-1185">Reference proteome</keyword>
<dbReference type="EMBL" id="CP051677">
    <property type="protein sequence ID" value="QJD80882.1"/>
    <property type="molecule type" value="Genomic_DNA"/>
</dbReference>
<accession>A0A7L5DTD6</accession>
<gene>
    <name evidence="3" type="ORF">HH216_22500</name>
</gene>
<dbReference type="SUPFAM" id="SSF52172">
    <property type="entry name" value="CheY-like"/>
    <property type="match status" value="1"/>
</dbReference>
<evidence type="ECO:0000259" key="2">
    <source>
        <dbReference type="PROSITE" id="PS50110"/>
    </source>
</evidence>
<dbReference type="Gene3D" id="3.40.50.2300">
    <property type="match status" value="1"/>
</dbReference>
<dbReference type="InterPro" id="IPR001789">
    <property type="entry name" value="Sig_transdc_resp-reg_receiver"/>
</dbReference>
<keyword evidence="1" id="KW-0597">Phosphoprotein</keyword>
<name>A0A7L5DTD6_9BACT</name>
<protein>
    <submittedName>
        <fullName evidence="3">Response regulator</fullName>
    </submittedName>
</protein>
<dbReference type="CDD" id="cd17557">
    <property type="entry name" value="REC_Rcp-like"/>
    <property type="match status" value="1"/>
</dbReference>
<dbReference type="Proteomes" id="UP000501128">
    <property type="component" value="Chromosome"/>
</dbReference>
<dbReference type="AlphaFoldDB" id="A0A7L5DTD6"/>
<evidence type="ECO:0000313" key="3">
    <source>
        <dbReference type="EMBL" id="QJD80882.1"/>
    </source>
</evidence>
<evidence type="ECO:0000313" key="4">
    <source>
        <dbReference type="Proteomes" id="UP000501128"/>
    </source>
</evidence>
<dbReference type="PROSITE" id="PS50110">
    <property type="entry name" value="RESPONSE_REGULATORY"/>
    <property type="match status" value="1"/>
</dbReference>
<dbReference type="SMART" id="SM00448">
    <property type="entry name" value="REC"/>
    <property type="match status" value="1"/>
</dbReference>
<feature type="modified residue" description="4-aspartylphosphate" evidence="1">
    <location>
        <position position="67"/>
    </location>
</feature>
<dbReference type="KEGG" id="srho:HH216_22500"/>
<dbReference type="InterPro" id="IPR052893">
    <property type="entry name" value="TCS_response_regulator"/>
</dbReference>
<reference evidence="3 4" key="1">
    <citation type="submission" date="2020-04" db="EMBL/GenBank/DDBJ databases">
        <title>Genome sequencing of novel species.</title>
        <authorList>
            <person name="Heo J."/>
            <person name="Kim S.-J."/>
            <person name="Kim J.-S."/>
            <person name="Hong S.-B."/>
            <person name="Kwon S.-W."/>
        </authorList>
    </citation>
    <scope>NUCLEOTIDE SEQUENCE [LARGE SCALE GENOMIC DNA]</scope>
    <source>
        <strain evidence="3 4">CJU-R4</strain>
    </source>
</reference>
<dbReference type="PANTHER" id="PTHR44520">
    <property type="entry name" value="RESPONSE REGULATOR RCP1-RELATED"/>
    <property type="match status" value="1"/>
</dbReference>
<sequence length="144" mass="16679">MDRKVTTILIADDDQDDRMFLEQAMRKCGYTQSIHFVNDGEDLMNYLNRRGIYTAENAPWPNLLILDLNMPRKNGFQALKEIKEDSNMRRLPVIVMTTSAADEDVAKSYNLGVNSFVTKPFHFSKLVEMISALKVYWMDIVRLP</sequence>
<dbReference type="InterPro" id="IPR011006">
    <property type="entry name" value="CheY-like_superfamily"/>
</dbReference>
<dbReference type="RefSeq" id="WP_169552902.1">
    <property type="nucleotide sequence ID" value="NZ_CP051677.1"/>
</dbReference>
<evidence type="ECO:0000256" key="1">
    <source>
        <dbReference type="PROSITE-ProRule" id="PRU00169"/>
    </source>
</evidence>
<dbReference type="PANTHER" id="PTHR44520:SF2">
    <property type="entry name" value="RESPONSE REGULATOR RCP1"/>
    <property type="match status" value="1"/>
</dbReference>
<feature type="domain" description="Response regulatory" evidence="2">
    <location>
        <begin position="7"/>
        <end position="134"/>
    </location>
</feature>
<organism evidence="3 4">
    <name type="scientific">Spirosoma rhododendri</name>
    <dbReference type="NCBI Taxonomy" id="2728024"/>
    <lineage>
        <taxon>Bacteria</taxon>
        <taxon>Pseudomonadati</taxon>
        <taxon>Bacteroidota</taxon>
        <taxon>Cytophagia</taxon>
        <taxon>Cytophagales</taxon>
        <taxon>Cytophagaceae</taxon>
        <taxon>Spirosoma</taxon>
    </lineage>
</organism>
<dbReference type="GO" id="GO:0000160">
    <property type="term" value="P:phosphorelay signal transduction system"/>
    <property type="evidence" value="ECO:0007669"/>
    <property type="project" value="InterPro"/>
</dbReference>
<proteinExistence type="predicted"/>
<dbReference type="Pfam" id="PF00072">
    <property type="entry name" value="Response_reg"/>
    <property type="match status" value="1"/>
</dbReference>